<name>A0A2S5KLR2_9PROT</name>
<accession>A0A2S5KLR2</accession>
<sequence length="300" mass="32892">MKRVAICCCLAGAVPAMMATPVFSSENGNTQYGLGSSQFYAGAIPPFAGTFAMFQTTQYSADKLKDGNGKDIPAGFKVDVLVETSRLIRVTETKVAGGDLWFQMVAPYVIDQKTQLFGGQDSRGGLADVTLTAGLHWQRGPNSYVFGLDTVAPTGSYDAHRLTNPGLNHWSLQPVLGYHYVDMQQPGWEVGTATRYIVNFENEDTHYRSGQELVVDYAAGYNINRNLRLGVTGYWLKQLTDDKGSGVADDGNRGQALAFGPSINWRFNTGSELSVSYQKETHVKNRAEGANLWLNFATRF</sequence>
<proteinExistence type="predicted"/>
<gene>
    <name evidence="2" type="ORF">C4K68_18910</name>
</gene>
<reference evidence="2 3" key="1">
    <citation type="submission" date="2018-02" db="EMBL/GenBank/DDBJ databases">
        <title>novel marine gammaproteobacteria from coastal saline agro ecosystem.</title>
        <authorList>
            <person name="Krishnan R."/>
            <person name="Ramesh Kumar N."/>
        </authorList>
    </citation>
    <scope>NUCLEOTIDE SEQUENCE [LARGE SCALE GENOMIC DNA]</scope>
    <source>
        <strain evidence="2 3">228</strain>
    </source>
</reference>
<evidence type="ECO:0000256" key="1">
    <source>
        <dbReference type="SAM" id="SignalP"/>
    </source>
</evidence>
<keyword evidence="1" id="KW-0732">Signal</keyword>
<feature type="chain" id="PRO_5015534717" description="Phenol degradation protein meta" evidence="1">
    <location>
        <begin position="20"/>
        <end position="300"/>
    </location>
</feature>
<dbReference type="Pfam" id="PF13557">
    <property type="entry name" value="Phenol_MetA_deg"/>
    <property type="match status" value="1"/>
</dbReference>
<dbReference type="OrthoDB" id="8639774at2"/>
<feature type="signal peptide" evidence="1">
    <location>
        <begin position="1"/>
        <end position="19"/>
    </location>
</feature>
<evidence type="ECO:0000313" key="3">
    <source>
        <dbReference type="Proteomes" id="UP000238196"/>
    </source>
</evidence>
<organism evidence="2 3">
    <name type="scientific">Proteobacteria bacterium 228</name>
    <dbReference type="NCBI Taxonomy" id="2083153"/>
    <lineage>
        <taxon>Bacteria</taxon>
        <taxon>Pseudomonadati</taxon>
        <taxon>Pseudomonadota</taxon>
    </lineage>
</organism>
<dbReference type="Proteomes" id="UP000238196">
    <property type="component" value="Unassembled WGS sequence"/>
</dbReference>
<comment type="caution">
    <text evidence="2">The sequence shown here is derived from an EMBL/GenBank/DDBJ whole genome shotgun (WGS) entry which is preliminary data.</text>
</comment>
<dbReference type="AlphaFoldDB" id="A0A2S5KLR2"/>
<evidence type="ECO:0008006" key="4">
    <source>
        <dbReference type="Google" id="ProtNLM"/>
    </source>
</evidence>
<dbReference type="EMBL" id="PRLP01000071">
    <property type="protein sequence ID" value="PPC75748.1"/>
    <property type="molecule type" value="Genomic_DNA"/>
</dbReference>
<evidence type="ECO:0000313" key="2">
    <source>
        <dbReference type="EMBL" id="PPC75748.1"/>
    </source>
</evidence>
<protein>
    <recommendedName>
        <fullName evidence="4">Phenol degradation protein meta</fullName>
    </recommendedName>
</protein>
<dbReference type="InterPro" id="IPR025737">
    <property type="entry name" value="FApF"/>
</dbReference>